<dbReference type="EnsemblProtists" id="EOD18637">
    <property type="protein sequence ID" value="EOD18637"/>
    <property type="gene ID" value="EMIHUDRAFT_118347"/>
</dbReference>
<dbReference type="GeneID" id="17264184"/>
<name>A0A0D3J552_EMIH1</name>
<reference evidence="2" key="2">
    <citation type="submission" date="2024-10" db="UniProtKB">
        <authorList>
            <consortium name="EnsemblProtists"/>
        </authorList>
    </citation>
    <scope>IDENTIFICATION</scope>
</reference>
<evidence type="ECO:0000256" key="1">
    <source>
        <dbReference type="SAM" id="SignalP"/>
    </source>
</evidence>
<dbReference type="eggNOG" id="ENOG502T2A1">
    <property type="taxonomic scope" value="Eukaryota"/>
</dbReference>
<dbReference type="HOGENOM" id="CLU_464985_0_0_1"/>
<organism evidence="2 3">
    <name type="scientific">Emiliania huxleyi (strain CCMP1516)</name>
    <dbReference type="NCBI Taxonomy" id="280463"/>
    <lineage>
        <taxon>Eukaryota</taxon>
        <taxon>Haptista</taxon>
        <taxon>Haptophyta</taxon>
        <taxon>Prymnesiophyceae</taxon>
        <taxon>Isochrysidales</taxon>
        <taxon>Noelaerhabdaceae</taxon>
        <taxon>Emiliania</taxon>
    </lineage>
</organism>
<evidence type="ECO:0000313" key="2">
    <source>
        <dbReference type="EnsemblProtists" id="EOD18637"/>
    </source>
</evidence>
<dbReference type="KEGG" id="ehx:EMIHUDRAFT_118347"/>
<protein>
    <submittedName>
        <fullName evidence="2">Uncharacterized protein</fullName>
    </submittedName>
</protein>
<proteinExistence type="predicted"/>
<accession>A0A0D3J552</accession>
<dbReference type="Proteomes" id="UP000013827">
    <property type="component" value="Unassembled WGS sequence"/>
</dbReference>
<dbReference type="RefSeq" id="XP_005771066.1">
    <property type="nucleotide sequence ID" value="XM_005771009.1"/>
</dbReference>
<sequence>MAFRSLAFSSILIAHSYALPVVAKHDNVTIRRALLQLESKAPSWVSAALNAQTHECVYDSCPQILVEGAGQDNTNGIYTRDPRKSCDDAQYGTGANWEGYRNANNAIFSFGPPGRVWEGWRIVTSGHVRYYHAGDANGPIPEGQWLQREGGGHGGALPLPTVTCLSGVDVVWTVVSASPDAQFKTTTAQSYSEEQARMAESSLSLGASYSGVDVSTSYTNSVSRVVRSGMTNTREETCDNPCGSDRKLFVQQFSTGSIMATPECGLVTCVPYDAPDPQCPIEYCGGDLLSGCQCCTSLEFLDPSFTGPRPPLCATDHAPDWAPVDGAMSDCVYDTCPQILVEGAGQDNTNGIYTRESGRSCDDAGYRNANNAVIVFGGGTGPGWLEGWHIVTSGHIRYYHPAEPGSTIPEGQWLQRTGGGHGGSTPLPTVTCLTAVNVAWRIVSSNPTATFQTTIAREFDEMDERTTEVAVSIGASYSGVSASSSYTNRVSQKVTAGLSNTREETCPNPCGESRNLWVQDYATSSSVITPECGLVTCVPYGAVPQCPLEYCGGSSLRDGCQCCNSHSFIDSTSKARLLELGQLPPLC</sequence>
<feature type="chain" id="PRO_5044244389" evidence="1">
    <location>
        <begin position="19"/>
        <end position="587"/>
    </location>
</feature>
<dbReference type="AlphaFoldDB" id="A0A0D3J552"/>
<reference evidence="3" key="1">
    <citation type="journal article" date="2013" name="Nature">
        <title>Pan genome of the phytoplankton Emiliania underpins its global distribution.</title>
        <authorList>
            <person name="Read B.A."/>
            <person name="Kegel J."/>
            <person name="Klute M.J."/>
            <person name="Kuo A."/>
            <person name="Lefebvre S.C."/>
            <person name="Maumus F."/>
            <person name="Mayer C."/>
            <person name="Miller J."/>
            <person name="Monier A."/>
            <person name="Salamov A."/>
            <person name="Young J."/>
            <person name="Aguilar M."/>
            <person name="Claverie J.M."/>
            <person name="Frickenhaus S."/>
            <person name="Gonzalez K."/>
            <person name="Herman E.K."/>
            <person name="Lin Y.C."/>
            <person name="Napier J."/>
            <person name="Ogata H."/>
            <person name="Sarno A.F."/>
            <person name="Shmutz J."/>
            <person name="Schroeder D."/>
            <person name="de Vargas C."/>
            <person name="Verret F."/>
            <person name="von Dassow P."/>
            <person name="Valentin K."/>
            <person name="Van de Peer Y."/>
            <person name="Wheeler G."/>
            <person name="Dacks J.B."/>
            <person name="Delwiche C.F."/>
            <person name="Dyhrman S.T."/>
            <person name="Glockner G."/>
            <person name="John U."/>
            <person name="Richards T."/>
            <person name="Worden A.Z."/>
            <person name="Zhang X."/>
            <person name="Grigoriev I.V."/>
            <person name="Allen A.E."/>
            <person name="Bidle K."/>
            <person name="Borodovsky M."/>
            <person name="Bowler C."/>
            <person name="Brownlee C."/>
            <person name="Cock J.M."/>
            <person name="Elias M."/>
            <person name="Gladyshev V.N."/>
            <person name="Groth M."/>
            <person name="Guda C."/>
            <person name="Hadaegh A."/>
            <person name="Iglesias-Rodriguez M.D."/>
            <person name="Jenkins J."/>
            <person name="Jones B.M."/>
            <person name="Lawson T."/>
            <person name="Leese F."/>
            <person name="Lindquist E."/>
            <person name="Lobanov A."/>
            <person name="Lomsadze A."/>
            <person name="Malik S.B."/>
            <person name="Marsh M.E."/>
            <person name="Mackinder L."/>
            <person name="Mock T."/>
            <person name="Mueller-Roeber B."/>
            <person name="Pagarete A."/>
            <person name="Parker M."/>
            <person name="Probert I."/>
            <person name="Quesneville H."/>
            <person name="Raines C."/>
            <person name="Rensing S.A."/>
            <person name="Riano-Pachon D.M."/>
            <person name="Richier S."/>
            <person name="Rokitta S."/>
            <person name="Shiraiwa Y."/>
            <person name="Soanes D.M."/>
            <person name="van der Giezen M."/>
            <person name="Wahlund T.M."/>
            <person name="Williams B."/>
            <person name="Wilson W."/>
            <person name="Wolfe G."/>
            <person name="Wurch L.L."/>
        </authorList>
    </citation>
    <scope>NUCLEOTIDE SEQUENCE</scope>
</reference>
<dbReference type="PaxDb" id="2903-EOD18637"/>
<keyword evidence="1" id="KW-0732">Signal</keyword>
<keyword evidence="3" id="KW-1185">Reference proteome</keyword>
<evidence type="ECO:0000313" key="3">
    <source>
        <dbReference type="Proteomes" id="UP000013827"/>
    </source>
</evidence>
<feature type="signal peptide" evidence="1">
    <location>
        <begin position="1"/>
        <end position="18"/>
    </location>
</feature>